<dbReference type="Proteomes" id="UP001057580">
    <property type="component" value="Chromosome"/>
</dbReference>
<dbReference type="EMBL" id="CP104003">
    <property type="protein sequence ID" value="UWM56810.1"/>
    <property type="molecule type" value="Genomic_DNA"/>
</dbReference>
<dbReference type="GeneID" id="74942964"/>
<sequence>MVLFAVVVTVAGVAPAVAGSPSAGSVYQISGMDVPSSVTTNESFRVSAQLSNDGAIDMQVVAFRIDTNGDGEFTPNESLGAEAFVLHEGASRNVTFDVSAADIEPGEYEYMLWTESSSMTGNITVESPVAPATFRLVGASGPDQITIGESFTVNARLANLGDLKGTENVSLYLDTDGDGLLSDEVALTSTSYDLNGSSEMTVGLNASTPEVSPGTYAIGVTTGAEVVAGEVNITQAPAPFEVRSLRTGRAMVDGTLGVSTIIKNADDEERTGIIEVRLDSNGDGRYTPEETVRTREVTLGAGASQLHNFAVDLPRGYDPGTYEFALVTPATVRTATFEVFRPSSGSDDDESPERTEEPPETTREDVAQALYGESYEALDDGQKLAVEDVFVRLPAEVPLSEIQTRQQLSQELYGEDFLVDDEFDNDGSEYALTPEQATTVQNTYDKQFGPLPESPDYSLEEVAVGLYGTSLENLKAYDLYQVYAVYNRQPYTEGYRFDQYSLGDESDTKVIRTQRRIANINYEPSIYVREWQTLDSESGLSLERLLEVYDAWQDQFEEN</sequence>
<feature type="region of interest" description="Disordered" evidence="1">
    <location>
        <begin position="340"/>
        <end position="364"/>
    </location>
</feature>
<evidence type="ECO:0000256" key="1">
    <source>
        <dbReference type="SAM" id="MobiDB-lite"/>
    </source>
</evidence>
<dbReference type="KEGG" id="ssai:N0B31_11040"/>
<proteinExistence type="predicted"/>
<name>A0A9E7R6H4_9EURY</name>
<dbReference type="Gene3D" id="2.60.40.10">
    <property type="entry name" value="Immunoglobulins"/>
    <property type="match status" value="2"/>
</dbReference>
<reference evidence="2" key="1">
    <citation type="submission" date="2022-09" db="EMBL/GenBank/DDBJ databases">
        <title>Diverse halophilic archaea isolated from saline environments.</title>
        <authorList>
            <person name="Cui H.-L."/>
        </authorList>
    </citation>
    <scope>NUCLEOTIDE SEQUENCE</scope>
    <source>
        <strain evidence="2">ZS-35-S2</strain>
    </source>
</reference>
<organism evidence="2 3">
    <name type="scientific">Salinirubellus salinus</name>
    <dbReference type="NCBI Taxonomy" id="1364945"/>
    <lineage>
        <taxon>Archaea</taxon>
        <taxon>Methanobacteriati</taxon>
        <taxon>Methanobacteriota</taxon>
        <taxon>Stenosarchaea group</taxon>
        <taxon>Halobacteria</taxon>
        <taxon>Halobacteriales</taxon>
        <taxon>Natronomonadaceae</taxon>
        <taxon>Salinirubellus</taxon>
    </lineage>
</organism>
<keyword evidence="3" id="KW-1185">Reference proteome</keyword>
<evidence type="ECO:0008006" key="4">
    <source>
        <dbReference type="Google" id="ProtNLM"/>
    </source>
</evidence>
<evidence type="ECO:0000313" key="2">
    <source>
        <dbReference type="EMBL" id="UWM56810.1"/>
    </source>
</evidence>
<accession>A0A9E7R6H4</accession>
<gene>
    <name evidence="2" type="ORF">N0B31_11040</name>
</gene>
<feature type="compositionally biased region" description="Basic and acidic residues" evidence="1">
    <location>
        <begin position="352"/>
        <end position="364"/>
    </location>
</feature>
<dbReference type="RefSeq" id="WP_260643924.1">
    <property type="nucleotide sequence ID" value="NZ_CP104003.1"/>
</dbReference>
<dbReference type="AlphaFoldDB" id="A0A9E7R6H4"/>
<dbReference type="InterPro" id="IPR013783">
    <property type="entry name" value="Ig-like_fold"/>
</dbReference>
<protein>
    <recommendedName>
        <fullName evidence="4">CARDB domain-containing protein</fullName>
    </recommendedName>
</protein>
<evidence type="ECO:0000313" key="3">
    <source>
        <dbReference type="Proteomes" id="UP001057580"/>
    </source>
</evidence>